<feature type="transmembrane region" description="Helical" evidence="6">
    <location>
        <begin position="159"/>
        <end position="182"/>
    </location>
</feature>
<dbReference type="Pfam" id="PF00361">
    <property type="entry name" value="Proton_antipo_M"/>
    <property type="match status" value="1"/>
</dbReference>
<name>A0ABW9KJ31_9BACT</name>
<comment type="similarity">
    <text evidence="6">Belongs to the complex I subunit 2 family.</text>
</comment>
<comment type="catalytic activity">
    <reaction evidence="6">
        <text>a quinone + NADH + 5 H(+)(in) = a quinol + NAD(+) + 4 H(+)(out)</text>
        <dbReference type="Rhea" id="RHEA:57888"/>
        <dbReference type="ChEBI" id="CHEBI:15378"/>
        <dbReference type="ChEBI" id="CHEBI:24646"/>
        <dbReference type="ChEBI" id="CHEBI:57540"/>
        <dbReference type="ChEBI" id="CHEBI:57945"/>
        <dbReference type="ChEBI" id="CHEBI:132124"/>
    </reaction>
</comment>
<dbReference type="HAMAP" id="MF_00445">
    <property type="entry name" value="NDH1_NuoN_1"/>
    <property type="match status" value="1"/>
</dbReference>
<evidence type="ECO:0000256" key="2">
    <source>
        <dbReference type="ARBA" id="ARBA00022519"/>
    </source>
</evidence>
<evidence type="ECO:0000256" key="5">
    <source>
        <dbReference type="ARBA" id="ARBA00023136"/>
    </source>
</evidence>
<evidence type="ECO:0000259" key="8">
    <source>
        <dbReference type="Pfam" id="PF00361"/>
    </source>
</evidence>
<comment type="subunit">
    <text evidence="6">NDH-1 is composed of 14 different subunits. Subunits NuoA, H, J, K, L, M, N constitute the membrane sector of the complex.</text>
</comment>
<keyword evidence="6" id="KW-0874">Quinone</keyword>
<feature type="transmembrane region" description="Helical" evidence="6">
    <location>
        <begin position="239"/>
        <end position="260"/>
    </location>
</feature>
<keyword evidence="6" id="KW-0813">Transport</keyword>
<feature type="domain" description="NADH:quinone oxidoreductase/Mrp antiporter transmembrane" evidence="8">
    <location>
        <begin position="124"/>
        <end position="417"/>
    </location>
</feature>
<keyword evidence="6" id="KW-1278">Translocase</keyword>
<dbReference type="NCBIfam" id="TIGR01770">
    <property type="entry name" value="NDH_I_N"/>
    <property type="match status" value="1"/>
</dbReference>
<dbReference type="Proteomes" id="UP001634747">
    <property type="component" value="Unassembled WGS sequence"/>
</dbReference>
<keyword evidence="6" id="KW-1003">Cell membrane</keyword>
<evidence type="ECO:0000256" key="4">
    <source>
        <dbReference type="ARBA" id="ARBA00022989"/>
    </source>
</evidence>
<keyword evidence="3 6" id="KW-0812">Transmembrane</keyword>
<dbReference type="PRINTS" id="PR01434">
    <property type="entry name" value="NADHDHGNASE5"/>
</dbReference>
<keyword evidence="6" id="KW-0520">NAD</keyword>
<feature type="transmembrane region" description="Helical" evidence="6">
    <location>
        <begin position="6"/>
        <end position="25"/>
    </location>
</feature>
<protein>
    <recommendedName>
        <fullName evidence="6">NADH-quinone oxidoreductase subunit N</fullName>
        <ecNumber evidence="6">7.1.1.-</ecNumber>
    </recommendedName>
    <alternativeName>
        <fullName evidence="6">NADH dehydrogenase I subunit N</fullName>
    </alternativeName>
    <alternativeName>
        <fullName evidence="6">NDH-1 subunit N</fullName>
    </alternativeName>
</protein>
<dbReference type="EMBL" id="JBJYXY010000001">
    <property type="protein sequence ID" value="MFN2975749.1"/>
    <property type="molecule type" value="Genomic_DNA"/>
</dbReference>
<keyword evidence="2" id="KW-0997">Cell inner membrane</keyword>
<feature type="transmembrane region" description="Helical" evidence="6">
    <location>
        <begin position="272"/>
        <end position="291"/>
    </location>
</feature>
<gene>
    <name evidence="6" type="primary">nuoN</name>
    <name evidence="9" type="ORF">ACK2TP_08235</name>
</gene>
<comment type="function">
    <text evidence="6">NDH-1 shuttles electrons from NADH, via FMN and iron-sulfur (Fe-S) centers, to quinones in the respiratory chain. The immediate electron acceptor for the enzyme in this species is believed to be ubiquinone. Couples the redox reaction to proton translocation (for every two electrons transferred, four hydrogen ions are translocated across the cytoplasmic membrane), and thus conserves the redox energy in a proton gradient.</text>
</comment>
<evidence type="ECO:0000256" key="1">
    <source>
        <dbReference type="ARBA" id="ARBA00004127"/>
    </source>
</evidence>
<comment type="caution">
    <text evidence="9">The sequence shown here is derived from an EMBL/GenBank/DDBJ whole genome shotgun (WGS) entry which is preliminary data.</text>
</comment>
<feature type="transmembrane region" description="Helical" evidence="6">
    <location>
        <begin position="37"/>
        <end position="56"/>
    </location>
</feature>
<evidence type="ECO:0000256" key="7">
    <source>
        <dbReference type="RuleBase" id="RU000320"/>
    </source>
</evidence>
<comment type="subcellular location">
    <subcellularLocation>
        <location evidence="6">Cell membrane</location>
        <topology evidence="6">Multi-pass membrane protein</topology>
    </subcellularLocation>
    <subcellularLocation>
        <location evidence="1">Endomembrane system</location>
        <topology evidence="1">Multi-pass membrane protein</topology>
    </subcellularLocation>
    <subcellularLocation>
        <location evidence="7">Membrane</location>
        <topology evidence="7">Multi-pass membrane protein</topology>
    </subcellularLocation>
</comment>
<feature type="transmembrane region" description="Helical" evidence="6">
    <location>
        <begin position="202"/>
        <end position="227"/>
    </location>
</feature>
<feature type="transmembrane region" description="Helical" evidence="6">
    <location>
        <begin position="403"/>
        <end position="423"/>
    </location>
</feature>
<reference evidence="9 10" key="1">
    <citation type="submission" date="2024-12" db="EMBL/GenBank/DDBJ databases">
        <authorList>
            <person name="Lee Y."/>
        </authorList>
    </citation>
    <scope>NUCLEOTIDE SEQUENCE [LARGE SCALE GENOMIC DNA]</scope>
    <source>
        <strain evidence="9 10">03SUJ4</strain>
    </source>
</reference>
<evidence type="ECO:0000313" key="9">
    <source>
        <dbReference type="EMBL" id="MFN2975749.1"/>
    </source>
</evidence>
<dbReference type="RefSeq" id="WP_263412738.1">
    <property type="nucleotide sequence ID" value="NZ_BAABBH010000001.1"/>
</dbReference>
<evidence type="ECO:0000313" key="10">
    <source>
        <dbReference type="Proteomes" id="UP001634747"/>
    </source>
</evidence>
<feature type="transmembrane region" description="Helical" evidence="6">
    <location>
        <begin position="477"/>
        <end position="501"/>
    </location>
</feature>
<evidence type="ECO:0000256" key="6">
    <source>
        <dbReference type="HAMAP-Rule" id="MF_00445"/>
    </source>
</evidence>
<dbReference type="InterPro" id="IPR010096">
    <property type="entry name" value="NADH-Q_OxRdtase_suN/2"/>
</dbReference>
<proteinExistence type="inferred from homology"/>
<keyword evidence="4 6" id="KW-1133">Transmembrane helix</keyword>
<organism evidence="9 10">
    <name type="scientific">Terriglobus aquaticus</name>
    <dbReference type="NCBI Taxonomy" id="940139"/>
    <lineage>
        <taxon>Bacteria</taxon>
        <taxon>Pseudomonadati</taxon>
        <taxon>Acidobacteriota</taxon>
        <taxon>Terriglobia</taxon>
        <taxon>Terriglobales</taxon>
        <taxon>Acidobacteriaceae</taxon>
        <taxon>Terriglobus</taxon>
    </lineage>
</organism>
<keyword evidence="10" id="KW-1185">Reference proteome</keyword>
<dbReference type="EC" id="7.1.1.-" evidence="6"/>
<evidence type="ECO:0000256" key="3">
    <source>
        <dbReference type="ARBA" id="ARBA00022692"/>
    </source>
</evidence>
<feature type="transmembrane region" description="Helical" evidence="6">
    <location>
        <begin position="323"/>
        <end position="347"/>
    </location>
</feature>
<feature type="transmembrane region" description="Helical" evidence="6">
    <location>
        <begin position="368"/>
        <end position="391"/>
    </location>
</feature>
<feature type="transmembrane region" description="Helical" evidence="6">
    <location>
        <begin position="76"/>
        <end position="97"/>
    </location>
</feature>
<keyword evidence="6" id="KW-0830">Ubiquinone</keyword>
<feature type="transmembrane region" description="Helical" evidence="6">
    <location>
        <begin position="298"/>
        <end position="317"/>
    </location>
</feature>
<keyword evidence="5 6" id="KW-0472">Membrane</keyword>
<dbReference type="InterPro" id="IPR001750">
    <property type="entry name" value="ND/Mrp_TM"/>
</dbReference>
<dbReference type="PANTHER" id="PTHR22773">
    <property type="entry name" value="NADH DEHYDROGENASE"/>
    <property type="match status" value="1"/>
</dbReference>
<accession>A0ABW9KJ31</accession>
<sequence>MNSPNLLALLPEYILTLAGIAIMLLEPVLPAGSSRKPLGWLALLGTIAAGVASFVQLGHGTIVAFANTIQVDSYSVFFQVLIAAIVAVTLLSSLDYFQGNAGHAGEYFALTCFGAVGMMLMACSTELLMVFIGLEISSISTYIMAGFRKTQAAASESSIKYFLLGSFATAFFLYGIALTFGATGSTNLRVIAPALATTTTPLLALLAIAMIVIGIGFKVSAAPFHVWTPDVYQGAPPPVVGLMSTAPKAAAFAVLLRILFGGFPLYQSKWSWLLWGIAALSMTIGNLGALLQRDVKRMLAYSSIAHAGYLLVAFTAFPQDGIAAAAFYTAAYAAMNVGAFVVISLVSGYRERLRTGEDYTGLAVQHPVLAAAFSFFLLSMIGIPFTGGFFGKFYVFAGALHAGHVWLAVIGLLNSGIACFYYLRLIARVYSVPTGYSAPLAIDFDPVGSTNPMLNPVAIANGSAAAEPTSAAAIPAYFGLAVCVLATLLLGILPGHVLTFIQGSTGLGNPTHTVATKSCCPPRSTAATELASK</sequence>